<dbReference type="EMBL" id="SDMK01000001">
    <property type="protein sequence ID" value="RXS97523.1"/>
    <property type="molecule type" value="Genomic_DNA"/>
</dbReference>
<dbReference type="SUPFAM" id="SSF74650">
    <property type="entry name" value="Galactose mutarotase-like"/>
    <property type="match status" value="1"/>
</dbReference>
<dbReference type="AlphaFoldDB" id="A0A4Q1SJB4"/>
<dbReference type="GO" id="GO:0005975">
    <property type="term" value="P:carbohydrate metabolic process"/>
    <property type="evidence" value="ECO:0007669"/>
    <property type="project" value="InterPro"/>
</dbReference>
<dbReference type="OrthoDB" id="113447at2"/>
<dbReference type="RefSeq" id="WP_129207302.1">
    <property type="nucleotide sequence ID" value="NZ_BMGU01000001.1"/>
</dbReference>
<evidence type="ECO:0008006" key="4">
    <source>
        <dbReference type="Google" id="ProtNLM"/>
    </source>
</evidence>
<dbReference type="InterPro" id="IPR011013">
    <property type="entry name" value="Gal_mutarotase_sf_dom"/>
</dbReference>
<gene>
    <name evidence="2" type="ORF">ESZ00_06440</name>
</gene>
<organism evidence="2 3">
    <name type="scientific">Silvibacterium dinghuense</name>
    <dbReference type="NCBI Taxonomy" id="1560006"/>
    <lineage>
        <taxon>Bacteria</taxon>
        <taxon>Pseudomonadati</taxon>
        <taxon>Acidobacteriota</taxon>
        <taxon>Terriglobia</taxon>
        <taxon>Terriglobales</taxon>
        <taxon>Acidobacteriaceae</taxon>
        <taxon>Silvibacterium</taxon>
    </lineage>
</organism>
<protein>
    <recommendedName>
        <fullName evidence="4">Galactose mutarotase</fullName>
    </recommendedName>
</protein>
<keyword evidence="3" id="KW-1185">Reference proteome</keyword>
<proteinExistence type="predicted"/>
<dbReference type="GO" id="GO:0003824">
    <property type="term" value="F:catalytic activity"/>
    <property type="evidence" value="ECO:0007669"/>
    <property type="project" value="InterPro"/>
</dbReference>
<evidence type="ECO:0000313" key="2">
    <source>
        <dbReference type="EMBL" id="RXS97523.1"/>
    </source>
</evidence>
<accession>A0A4Q1SJB4</accession>
<dbReference type="GO" id="GO:0030246">
    <property type="term" value="F:carbohydrate binding"/>
    <property type="evidence" value="ECO:0007669"/>
    <property type="project" value="InterPro"/>
</dbReference>
<evidence type="ECO:0000313" key="3">
    <source>
        <dbReference type="Proteomes" id="UP000290253"/>
    </source>
</evidence>
<sequence>MAQKDPALRTLTLQSDTFSATLYPALGGKIGQLQKDGVELLQQPLKPYALRDLAMGFEESDASGIDECLPSVAECILPDGVFVPDHGEYWRLPCEVTASTATSATLSATGSVLPLRFDRTFTLTANELRIAYRVENVTSQPLPWAWCAHPLYTVDAGDVLTLPESVSEVRLEGSGGGRLGTSGTKLNWPEATLTDGSTTRLDVAAPETSGYGDKLFTAAPAEGWCRIERKQHGITLQIEFDPQLTPWLGLWLCYGGWPEGAANRQNAIAIEPCTAPMDSLAQAMETGYGRTLAPGEAASWWMSIRVRSGS</sequence>
<comment type="caution">
    <text evidence="2">The sequence shown here is derived from an EMBL/GenBank/DDBJ whole genome shotgun (WGS) entry which is preliminary data.</text>
</comment>
<dbReference type="Gene3D" id="2.70.98.10">
    <property type="match status" value="1"/>
</dbReference>
<evidence type="ECO:0000256" key="1">
    <source>
        <dbReference type="SAM" id="MobiDB-lite"/>
    </source>
</evidence>
<name>A0A4Q1SJB4_9BACT</name>
<dbReference type="InterPro" id="IPR014718">
    <property type="entry name" value="GH-type_carb-bd"/>
</dbReference>
<dbReference type="Proteomes" id="UP000290253">
    <property type="component" value="Unassembled WGS sequence"/>
</dbReference>
<feature type="region of interest" description="Disordered" evidence="1">
    <location>
        <begin position="171"/>
        <end position="191"/>
    </location>
</feature>
<reference evidence="2 3" key="1">
    <citation type="journal article" date="2016" name="Int. J. Syst. Evol. Microbiol.">
        <title>Acidipila dinghuensis sp. nov., an acidobacterium isolated from forest soil.</title>
        <authorList>
            <person name="Jiang Y.W."/>
            <person name="Wang J."/>
            <person name="Chen M.H."/>
            <person name="Lv Y.Y."/>
            <person name="Qiu L.H."/>
        </authorList>
    </citation>
    <scope>NUCLEOTIDE SEQUENCE [LARGE SCALE GENOMIC DNA]</scope>
    <source>
        <strain evidence="2 3">DHOF10</strain>
    </source>
</reference>